<evidence type="ECO:0000313" key="1">
    <source>
        <dbReference type="EMBL" id="KZP04270.1"/>
    </source>
</evidence>
<sequence>MGTVCEGVAEPTAMAARSGKVRGLFTAPLCPWPPLNLNDRRQQAAILSHNPGPFVALAPAAAPSPSTQRQLSSPWF</sequence>
<keyword evidence="3" id="KW-1185">Reference proteome</keyword>
<dbReference type="Proteomes" id="UP000076532">
    <property type="component" value="Unassembled WGS sequence"/>
</dbReference>
<dbReference type="EMBL" id="KV417940">
    <property type="protein sequence ID" value="KZP04270.1"/>
    <property type="molecule type" value="Genomic_DNA"/>
</dbReference>
<protein>
    <submittedName>
        <fullName evidence="2">Uncharacterized protein</fullName>
    </submittedName>
</protein>
<gene>
    <name evidence="2" type="ORF">FIBSPDRAFT_873907</name>
    <name evidence="1" type="ORF">FIBSPDRAFT_878668</name>
</gene>
<dbReference type="AlphaFoldDB" id="A0A165Y0U8"/>
<dbReference type="EMBL" id="KV417707">
    <property type="protein sequence ID" value="KZP09091.1"/>
    <property type="molecule type" value="Genomic_DNA"/>
</dbReference>
<evidence type="ECO:0000313" key="2">
    <source>
        <dbReference type="EMBL" id="KZP09091.1"/>
    </source>
</evidence>
<proteinExistence type="predicted"/>
<reference evidence="2 3" key="1">
    <citation type="journal article" date="2016" name="Mol. Biol. Evol.">
        <title>Comparative Genomics of Early-Diverging Mushroom-Forming Fungi Provides Insights into the Origins of Lignocellulose Decay Capabilities.</title>
        <authorList>
            <person name="Nagy L.G."/>
            <person name="Riley R."/>
            <person name="Tritt A."/>
            <person name="Adam C."/>
            <person name="Daum C."/>
            <person name="Floudas D."/>
            <person name="Sun H."/>
            <person name="Yadav J.S."/>
            <person name="Pangilinan J."/>
            <person name="Larsson K.H."/>
            <person name="Matsuura K."/>
            <person name="Barry K."/>
            <person name="Labutti K."/>
            <person name="Kuo R."/>
            <person name="Ohm R.A."/>
            <person name="Bhattacharya S.S."/>
            <person name="Shirouzu T."/>
            <person name="Yoshinaga Y."/>
            <person name="Martin F.M."/>
            <person name="Grigoriev I.V."/>
            <person name="Hibbett D.S."/>
        </authorList>
    </citation>
    <scope>NUCLEOTIDE SEQUENCE [LARGE SCALE GENOMIC DNA]</scope>
    <source>
        <strain evidence="2 3">CBS 109695</strain>
    </source>
</reference>
<accession>A0A165Y0U8</accession>
<evidence type="ECO:0000313" key="3">
    <source>
        <dbReference type="Proteomes" id="UP000076532"/>
    </source>
</evidence>
<name>A0A165Y0U8_9AGAM</name>
<organism evidence="2 3">
    <name type="scientific">Athelia psychrophila</name>
    <dbReference type="NCBI Taxonomy" id="1759441"/>
    <lineage>
        <taxon>Eukaryota</taxon>
        <taxon>Fungi</taxon>
        <taxon>Dikarya</taxon>
        <taxon>Basidiomycota</taxon>
        <taxon>Agaricomycotina</taxon>
        <taxon>Agaricomycetes</taxon>
        <taxon>Agaricomycetidae</taxon>
        <taxon>Atheliales</taxon>
        <taxon>Atheliaceae</taxon>
        <taxon>Athelia</taxon>
    </lineage>
</organism>